<dbReference type="Pfam" id="PF07635">
    <property type="entry name" value="PSCyt1"/>
    <property type="match status" value="1"/>
</dbReference>
<accession>A0A518H4Z6</accession>
<evidence type="ECO:0000259" key="5">
    <source>
        <dbReference type="Pfam" id="PF07635"/>
    </source>
</evidence>
<dbReference type="KEGG" id="tpla:ElP_37960"/>
<reference evidence="6 7" key="1">
    <citation type="submission" date="2019-02" db="EMBL/GenBank/DDBJ databases">
        <title>Deep-cultivation of Planctomycetes and their phenomic and genomic characterization uncovers novel biology.</title>
        <authorList>
            <person name="Wiegand S."/>
            <person name="Jogler M."/>
            <person name="Boedeker C."/>
            <person name="Pinto D."/>
            <person name="Vollmers J."/>
            <person name="Rivas-Marin E."/>
            <person name="Kohn T."/>
            <person name="Peeters S.H."/>
            <person name="Heuer A."/>
            <person name="Rast P."/>
            <person name="Oberbeckmann S."/>
            <person name="Bunk B."/>
            <person name="Jeske O."/>
            <person name="Meyerdierks A."/>
            <person name="Storesund J.E."/>
            <person name="Kallscheuer N."/>
            <person name="Luecker S."/>
            <person name="Lage O.M."/>
            <person name="Pohl T."/>
            <person name="Merkel B.J."/>
            <person name="Hornburger P."/>
            <person name="Mueller R.-W."/>
            <person name="Bruemmer F."/>
            <person name="Labrenz M."/>
            <person name="Spormann A.M."/>
            <person name="Op den Camp H."/>
            <person name="Overmann J."/>
            <person name="Amann R."/>
            <person name="Jetten M.S.M."/>
            <person name="Mascher T."/>
            <person name="Medema M.H."/>
            <person name="Devos D.P."/>
            <person name="Kaster A.-K."/>
            <person name="Ovreas L."/>
            <person name="Rohde M."/>
            <person name="Galperin M.Y."/>
            <person name="Jogler C."/>
        </authorList>
    </citation>
    <scope>NUCLEOTIDE SEQUENCE [LARGE SCALE GENOMIC DNA]</scope>
    <source>
        <strain evidence="6 7">ElP</strain>
    </source>
</reference>
<dbReference type="InterPro" id="IPR011444">
    <property type="entry name" value="DUF1549"/>
</dbReference>
<evidence type="ECO:0000313" key="6">
    <source>
        <dbReference type="EMBL" id="QDV35888.1"/>
    </source>
</evidence>
<dbReference type="GO" id="GO:0020037">
    <property type="term" value="F:heme binding"/>
    <property type="evidence" value="ECO:0007669"/>
    <property type="project" value="InterPro"/>
</dbReference>
<evidence type="ECO:0000256" key="2">
    <source>
        <dbReference type="SAM" id="SignalP"/>
    </source>
</evidence>
<evidence type="ECO:0000313" key="7">
    <source>
        <dbReference type="Proteomes" id="UP000317835"/>
    </source>
</evidence>
<dbReference type="Pfam" id="PF07583">
    <property type="entry name" value="PSCyt2"/>
    <property type="match status" value="1"/>
</dbReference>
<feature type="domain" description="Cytochrome C Planctomycete-type" evidence="5">
    <location>
        <begin position="47"/>
        <end position="107"/>
    </location>
</feature>
<dbReference type="EMBL" id="CP036426">
    <property type="protein sequence ID" value="QDV35888.1"/>
    <property type="molecule type" value="Genomic_DNA"/>
</dbReference>
<dbReference type="RefSeq" id="WP_197446161.1">
    <property type="nucleotide sequence ID" value="NZ_CP036426.1"/>
</dbReference>
<organism evidence="6 7">
    <name type="scientific">Tautonia plasticadhaerens</name>
    <dbReference type="NCBI Taxonomy" id="2527974"/>
    <lineage>
        <taxon>Bacteria</taxon>
        <taxon>Pseudomonadati</taxon>
        <taxon>Planctomycetota</taxon>
        <taxon>Planctomycetia</taxon>
        <taxon>Isosphaerales</taxon>
        <taxon>Isosphaeraceae</taxon>
        <taxon>Tautonia</taxon>
    </lineage>
</organism>
<feature type="domain" description="DUF1553" evidence="4">
    <location>
        <begin position="530"/>
        <end position="786"/>
    </location>
</feature>
<dbReference type="InterPro" id="IPR011429">
    <property type="entry name" value="Cyt_c_Planctomycete-type"/>
</dbReference>
<sequence precursor="true">MIVRTLIGAVVSAALLASAAPAPALALGDDEAIDFNRDIRPILSNKCVFCHGPDEAERQAGLRLDREADALADRGGYAAVVPGDPDASELIYRVESEDGLDVMPPPGVGKAVTPEERALLRRWVEQGAEFQEHWSYVPPDRPALPEVSDETWPTNPIDRFVLSRIEAEGLAPSPEADRAALIRRVSLDLTGLPPTLEEVDAFLADESADAYEDLVDRLLASQSYGEHQARLWLDLARYADSAGYADDPSRTIWAYRDWVIDAFNDNLPFDRFTVEQVAGDLLPEPTERQLIATAFHRNTMTNSEGGTDDEEFRNAAIVDRVNTTMTVWMGTSMACAQCHTHKYDPISQVDYFRLFAILNSTADADQRDESPTLPLFTEEQEARKADWEREAEALRNTLSTPTPELRYAQLDWERSFPEEPGPGSPDAKTPEEIRTILAIDPADRTEEQAKKLSDHFLSITPILQSERDRLAELERKLTPYTTVPIMRELPEAERRTTHIQRRGNFLDLGEEVAPDVPESFHPLPDGEEPDRLGLARWLVSGENPLTGRVIANRCWEQVFGRGLVGTSEEFGSQGDPPTHPELLDWLATELVRSGWDLKASFRLLVTSSTYRQSSTVSPRLLDRDPDNALLARGPRFRLSAEMIRDQALFVSGLLSPRMYGPPVNPPRPETGLRAAFGSAIDRGTSEGQDRYRRALYTEWRRSNPYPSMTTFDAPNREICIVRRDRTNTPLQALVTLNDPVYIEAAQALARRMVAEGGDSTEDQARHGFRLCLAREPSTDELDRILSLFEDARSGFSADGDAARAMATDPLGPLPEGMDPAELAAWTVVGNVLLNLDEMFLKR</sequence>
<feature type="signal peptide" evidence="2">
    <location>
        <begin position="1"/>
        <end position="26"/>
    </location>
</feature>
<evidence type="ECO:0000259" key="4">
    <source>
        <dbReference type="Pfam" id="PF07587"/>
    </source>
</evidence>
<dbReference type="PANTHER" id="PTHR35889:SF3">
    <property type="entry name" value="F-BOX DOMAIN-CONTAINING PROTEIN"/>
    <property type="match status" value="1"/>
</dbReference>
<keyword evidence="7" id="KW-1185">Reference proteome</keyword>
<dbReference type="GO" id="GO:0009055">
    <property type="term" value="F:electron transfer activity"/>
    <property type="evidence" value="ECO:0007669"/>
    <property type="project" value="InterPro"/>
</dbReference>
<proteinExistence type="predicted"/>
<protein>
    <submittedName>
        <fullName evidence="6">Planctomycete cytochrome C</fullName>
    </submittedName>
</protein>
<gene>
    <name evidence="6" type="ORF">ElP_37960</name>
</gene>
<feature type="domain" description="DUF1549" evidence="3">
    <location>
        <begin position="156"/>
        <end position="362"/>
    </location>
</feature>
<name>A0A518H4Z6_9BACT</name>
<dbReference type="SUPFAM" id="SSF46626">
    <property type="entry name" value="Cytochrome c"/>
    <property type="match status" value="1"/>
</dbReference>
<dbReference type="AlphaFoldDB" id="A0A518H4Z6"/>
<feature type="region of interest" description="Disordered" evidence="1">
    <location>
        <begin position="365"/>
        <end position="384"/>
    </location>
</feature>
<dbReference type="PANTHER" id="PTHR35889">
    <property type="entry name" value="CYCLOINULO-OLIGOSACCHARIDE FRUCTANOTRANSFERASE-RELATED"/>
    <property type="match status" value="1"/>
</dbReference>
<feature type="chain" id="PRO_5021877246" evidence="2">
    <location>
        <begin position="27"/>
        <end position="842"/>
    </location>
</feature>
<dbReference type="Proteomes" id="UP000317835">
    <property type="component" value="Chromosome"/>
</dbReference>
<dbReference type="InterPro" id="IPR036909">
    <property type="entry name" value="Cyt_c-like_dom_sf"/>
</dbReference>
<dbReference type="Pfam" id="PF07587">
    <property type="entry name" value="PSD1"/>
    <property type="match status" value="1"/>
</dbReference>
<dbReference type="InterPro" id="IPR022655">
    <property type="entry name" value="DUF1553"/>
</dbReference>
<evidence type="ECO:0000256" key="1">
    <source>
        <dbReference type="SAM" id="MobiDB-lite"/>
    </source>
</evidence>
<keyword evidence="2" id="KW-0732">Signal</keyword>
<evidence type="ECO:0000259" key="3">
    <source>
        <dbReference type="Pfam" id="PF07583"/>
    </source>
</evidence>